<keyword evidence="9" id="KW-0472">Membrane</keyword>
<evidence type="ECO:0000256" key="7">
    <source>
        <dbReference type="PROSITE-ProRule" id="PRU00042"/>
    </source>
</evidence>
<feature type="compositionally biased region" description="Basic residues" evidence="8">
    <location>
        <begin position="153"/>
        <end position="162"/>
    </location>
</feature>
<dbReference type="PROSITE" id="PS50157">
    <property type="entry name" value="ZINC_FINGER_C2H2_2"/>
    <property type="match status" value="3"/>
</dbReference>
<feature type="compositionally biased region" description="Low complexity" evidence="8">
    <location>
        <begin position="416"/>
        <end position="438"/>
    </location>
</feature>
<protein>
    <recommendedName>
        <fullName evidence="10">C2H2-type domain-containing protein</fullName>
    </recommendedName>
</protein>
<sequence length="1702" mass="198430">MEENMDEEEEQLIETLSLLPSSSPLGTWEDGDDPLALTTAHPAVNKDYGEATLTKTLRRGSRRRKGVGLIGAEIEGVEEHSKISFFTQTPSSSISSSPKNIIKVIILPAQDELVKQEAKESPAEREARLEKIREQRRRRLAKETDAEKADRVRKARERRTRLRARETEAEKVERLRKTRVRNAKRSTKEQNATETKAEMRASRFFAWEAKKASLTPEEVKQAEFHRKMNQYMRYVAWKAKFTPEEWKTKQKQFRSRKTRFADLPVEKKKIKMEKRKAYMKRIPIERKKKYHKTAMTNYINKLKQTNPDKLQQYYGNIRISNRNRIARETPEERQKRLLRYKVYQAKRKAKIQLEEEGILTNEEIKRRLEEVVKQVEKKDRLEREKKPVDPAEYKPRQNARKPKKKNNANKSEEESCSASPSPAQVERPSISLSSFSLSTRPEKRLEASSSSSKHAIKIIIPVPQDVFVKEEVEVKNDDDFHNHPEHHDQDQDNSVQSNLNQIIPMPSSSKNAKSIELSSSVEIGEAPKKRNRNPCQSERRLRQIKDNERRRKKRATESPAEKEERLRRRREQKLKEKACLSQEEIMKQRLSDSERMRKHRAKQTEAEKEECLRKSREYRRANRANETEEEKEERLRNLNASKYFEWEAKKASLTPEEVAQAEFHLKMKRYMGYVAWKAKFTAEEWKEKQKRPRRFANLPVEKKKVIMEKQKAYMKRIPIERRKKYHRTAMTNYINKLKQTNPDRLQQYYGNIKIANRNRIARETAEERQKRLLRYKVYQAKRKAKIQMEKEGVLTQEEMERRLEEVKRQVEENDRLEREKKLGNPAAEYKPRQNARKPKKKNKPSMEHSPSPSPLQQEDFFFSKEESQSSSLSSQAKECFEPDYQSSPLSPAPLESIPEEASFCTDDETYDDQMEMEAERSTSPPFQEENSPQNDFPSSLPFPFDNTDDDVNQIEALQTPSGSGSSPSPPENEIRKKVHKKTICEECGLSLNKSSMKEHKHLFHNPTEVSLHKCPKCEKEFATAKILFDHFLNLHDNGKIPTNSSRQQDQDDRDSVLIEIKKESKRPFICKECGKDFKYKTHCKLHIQKVHLGERIVCEVCGKEEQTLVNLWSHKVEKHPEIDTPPPKGLIICEYCSKPMLSNLPDHLRAAHPDKYQQFVEKKQNKKIEGASKINCPECNASIRFDSLKRHMRNVHGCGSKAFPCQHCGKEFKEKYHLNEHIRLLHTLDSFDKKVEEMKLLTERKDEDGETLTFCSLCNEKLFRRKDIGGHLLSSHLQVFEELNKKDYVGEFHLWKCVYCSELPNFESQQQFFSHVKSCHPEKAGDYKGDSNSTPWKCVECENGPSFENEQEFQSHVQSSHPKKKSYCTQRNCYKLFSSRMALRLHHEKEHPHAKFRKPLCHMDSSFRYRVRRISCSFCKALFLRRTEMMEHVKTLHPESYFPCPHCQLVGFTEKQLLDEHLAKRHKNLVVKSIQVNSKMNKKKQANTMKLLKKTAVLVTVLLLFGSLSGKEDDGGRRPVNSTSPLFSVHSHRTRSTRSTSIDSPFLKLPAPTRRRRVIKLKVVTAHPNNQNANLPVGPQVVLGANLAEGLDADQQAAINTFLAQPVVLASSHVRVSGMQARQQGALRHNKNFYSSSFNDQHYSDCYILVYIATVAISVAIGFALAVLLIALWFNRQAFGDRSSDVIHYDSTINDNEMVGYE</sequence>
<feature type="compositionally biased region" description="Basic and acidic residues" evidence="8">
    <location>
        <begin position="806"/>
        <end position="822"/>
    </location>
</feature>
<dbReference type="PANTHER" id="PTHR24376:SF235">
    <property type="entry name" value="C2H2-TYPE DOMAIN-CONTAINING PROTEIN"/>
    <property type="match status" value="1"/>
</dbReference>
<keyword evidence="6" id="KW-0539">Nucleus</keyword>
<dbReference type="Proteomes" id="UP001642540">
    <property type="component" value="Unassembled WGS sequence"/>
</dbReference>
<evidence type="ECO:0000256" key="5">
    <source>
        <dbReference type="ARBA" id="ARBA00022833"/>
    </source>
</evidence>
<feature type="region of interest" description="Disordered" evidence="8">
    <location>
        <begin position="17"/>
        <end position="36"/>
    </location>
</feature>
<dbReference type="Gene3D" id="3.30.160.60">
    <property type="entry name" value="Classic Zinc Finger"/>
    <property type="match status" value="3"/>
</dbReference>
<keyword evidence="4 7" id="KW-0863">Zinc-finger</keyword>
<evidence type="ECO:0000256" key="2">
    <source>
        <dbReference type="ARBA" id="ARBA00022723"/>
    </source>
</evidence>
<reference evidence="11 12" key="1">
    <citation type="submission" date="2024-08" db="EMBL/GenBank/DDBJ databases">
        <authorList>
            <person name="Cucini C."/>
            <person name="Frati F."/>
        </authorList>
    </citation>
    <scope>NUCLEOTIDE SEQUENCE [LARGE SCALE GENOMIC DNA]</scope>
</reference>
<dbReference type="InterPro" id="IPR013087">
    <property type="entry name" value="Znf_C2H2_type"/>
</dbReference>
<feature type="region of interest" description="Disordered" evidence="8">
    <location>
        <begin position="375"/>
        <end position="452"/>
    </location>
</feature>
<organism evidence="11 12">
    <name type="scientific">Orchesella dallaii</name>
    <dbReference type="NCBI Taxonomy" id="48710"/>
    <lineage>
        <taxon>Eukaryota</taxon>
        <taxon>Metazoa</taxon>
        <taxon>Ecdysozoa</taxon>
        <taxon>Arthropoda</taxon>
        <taxon>Hexapoda</taxon>
        <taxon>Collembola</taxon>
        <taxon>Entomobryomorpha</taxon>
        <taxon>Entomobryoidea</taxon>
        <taxon>Orchesellidae</taxon>
        <taxon>Orchesellinae</taxon>
        <taxon>Orchesella</taxon>
    </lineage>
</organism>
<dbReference type="SUPFAM" id="SSF57667">
    <property type="entry name" value="beta-beta-alpha zinc fingers"/>
    <property type="match status" value="2"/>
</dbReference>
<keyword evidence="9" id="KW-0812">Transmembrane</keyword>
<comment type="subcellular location">
    <subcellularLocation>
        <location evidence="1">Nucleus</location>
    </subcellularLocation>
</comment>
<keyword evidence="5" id="KW-0862">Zinc</keyword>
<dbReference type="PROSITE" id="PS00028">
    <property type="entry name" value="ZINC_FINGER_C2H2_1"/>
    <property type="match status" value="5"/>
</dbReference>
<name>A0ABP1PJ48_9HEXA</name>
<keyword evidence="9" id="KW-1133">Transmembrane helix</keyword>
<evidence type="ECO:0000256" key="4">
    <source>
        <dbReference type="ARBA" id="ARBA00022771"/>
    </source>
</evidence>
<gene>
    <name evidence="11" type="ORF">ODALV1_LOCUS389</name>
</gene>
<feature type="domain" description="C2H2-type" evidence="10">
    <location>
        <begin position="1068"/>
        <end position="1096"/>
    </location>
</feature>
<feature type="domain" description="C2H2-type" evidence="10">
    <location>
        <begin position="1203"/>
        <end position="1231"/>
    </location>
</feature>
<feature type="compositionally biased region" description="Polar residues" evidence="8">
    <location>
        <begin position="921"/>
        <end position="937"/>
    </location>
</feature>
<feature type="region of interest" description="Disordered" evidence="8">
    <location>
        <begin position="806"/>
        <end position="977"/>
    </location>
</feature>
<feature type="transmembrane region" description="Helical" evidence="9">
    <location>
        <begin position="1648"/>
        <end position="1674"/>
    </location>
</feature>
<feature type="compositionally biased region" description="Basic and acidic residues" evidence="8">
    <location>
        <begin position="141"/>
        <end position="152"/>
    </location>
</feature>
<feature type="compositionally biased region" description="Polar residues" evidence="8">
    <location>
        <begin position="492"/>
        <end position="521"/>
    </location>
</feature>
<evidence type="ECO:0000256" key="6">
    <source>
        <dbReference type="ARBA" id="ARBA00023242"/>
    </source>
</evidence>
<dbReference type="SMART" id="SM00355">
    <property type="entry name" value="ZnF_C2H2"/>
    <property type="match status" value="13"/>
</dbReference>
<evidence type="ECO:0000256" key="1">
    <source>
        <dbReference type="ARBA" id="ARBA00004123"/>
    </source>
</evidence>
<dbReference type="InterPro" id="IPR036236">
    <property type="entry name" value="Znf_C2H2_sf"/>
</dbReference>
<evidence type="ECO:0000256" key="8">
    <source>
        <dbReference type="SAM" id="MobiDB-lite"/>
    </source>
</evidence>
<feature type="region of interest" description="Disordered" evidence="8">
    <location>
        <begin position="1511"/>
        <end position="1547"/>
    </location>
</feature>
<feature type="compositionally biased region" description="Acidic residues" evidence="8">
    <location>
        <begin position="905"/>
        <end position="916"/>
    </location>
</feature>
<dbReference type="EMBL" id="CAXLJM020000002">
    <property type="protein sequence ID" value="CAL8068627.1"/>
    <property type="molecule type" value="Genomic_DNA"/>
</dbReference>
<evidence type="ECO:0000256" key="9">
    <source>
        <dbReference type="SAM" id="Phobius"/>
    </source>
</evidence>
<feature type="compositionally biased region" description="Basic and acidic residues" evidence="8">
    <location>
        <begin position="537"/>
        <end position="566"/>
    </location>
</feature>
<keyword evidence="12" id="KW-1185">Reference proteome</keyword>
<keyword evidence="3" id="KW-0677">Repeat</keyword>
<keyword evidence="2" id="KW-0479">Metal-binding</keyword>
<feature type="compositionally biased region" description="Basic residues" evidence="8">
    <location>
        <begin position="833"/>
        <end position="843"/>
    </location>
</feature>
<feature type="compositionally biased region" description="Basic and acidic residues" evidence="8">
    <location>
        <begin position="375"/>
        <end position="395"/>
    </location>
</feature>
<feature type="region of interest" description="Disordered" evidence="8">
    <location>
        <begin position="472"/>
        <end position="612"/>
    </location>
</feature>
<evidence type="ECO:0000313" key="12">
    <source>
        <dbReference type="Proteomes" id="UP001642540"/>
    </source>
</evidence>
<accession>A0ABP1PJ48</accession>
<feature type="compositionally biased region" description="Basic and acidic residues" evidence="8">
    <location>
        <begin position="602"/>
        <end position="612"/>
    </location>
</feature>
<feature type="compositionally biased region" description="Basic and acidic residues" evidence="8">
    <location>
        <begin position="573"/>
        <end position="595"/>
    </location>
</feature>
<comment type="caution">
    <text evidence="11">The sequence shown here is derived from an EMBL/GenBank/DDBJ whole genome shotgun (WGS) entry which is preliminary data.</text>
</comment>
<proteinExistence type="predicted"/>
<feature type="region of interest" description="Disordered" evidence="8">
    <location>
        <begin position="136"/>
        <end position="170"/>
    </location>
</feature>
<evidence type="ECO:0000313" key="11">
    <source>
        <dbReference type="EMBL" id="CAL8068627.1"/>
    </source>
</evidence>
<evidence type="ECO:0000259" key="10">
    <source>
        <dbReference type="PROSITE" id="PS50157"/>
    </source>
</evidence>
<feature type="compositionally biased region" description="Basic residues" evidence="8">
    <location>
        <begin position="397"/>
        <end position="407"/>
    </location>
</feature>
<feature type="domain" description="C2H2-type" evidence="10">
    <location>
        <begin position="1012"/>
        <end position="1040"/>
    </location>
</feature>
<feature type="compositionally biased region" description="Basic and acidic residues" evidence="8">
    <location>
        <begin position="472"/>
        <end position="490"/>
    </location>
</feature>
<dbReference type="PANTHER" id="PTHR24376">
    <property type="entry name" value="ZINC FINGER PROTEIN"/>
    <property type="match status" value="1"/>
</dbReference>
<evidence type="ECO:0000256" key="3">
    <source>
        <dbReference type="ARBA" id="ARBA00022737"/>
    </source>
</evidence>